<evidence type="ECO:0000256" key="8">
    <source>
        <dbReference type="ARBA" id="ARBA00023049"/>
    </source>
</evidence>
<evidence type="ECO:0000259" key="13">
    <source>
        <dbReference type="Pfam" id="PF01433"/>
    </source>
</evidence>
<feature type="domain" description="Peptidase M1 membrane alanine aminopeptidase" evidence="13">
    <location>
        <begin position="162"/>
        <end position="378"/>
    </location>
</feature>
<comment type="similarity">
    <text evidence="2 12">Belongs to the peptidase M1 family.</text>
</comment>
<dbReference type="InterPro" id="IPR001930">
    <property type="entry name" value="Peptidase_M1"/>
</dbReference>
<evidence type="ECO:0000256" key="2">
    <source>
        <dbReference type="ARBA" id="ARBA00010136"/>
    </source>
</evidence>
<dbReference type="PANTHER" id="PTHR11533:SF174">
    <property type="entry name" value="PUROMYCIN-SENSITIVE AMINOPEPTIDASE-RELATED"/>
    <property type="match status" value="1"/>
</dbReference>
<comment type="caution">
    <text evidence="16">The sequence shown here is derived from an EMBL/GenBank/DDBJ whole genome shotgun (WGS) entry which is preliminary data.</text>
</comment>
<evidence type="ECO:0000256" key="4">
    <source>
        <dbReference type="ARBA" id="ARBA00022670"/>
    </source>
</evidence>
<dbReference type="Pfam" id="PF11838">
    <property type="entry name" value="ERAP1_C"/>
    <property type="match status" value="1"/>
</dbReference>
<feature type="non-terminal residue" evidence="16">
    <location>
        <position position="1"/>
    </location>
</feature>
<keyword evidence="17" id="KW-1185">Reference proteome</keyword>
<dbReference type="Gene3D" id="1.10.390.10">
    <property type="entry name" value="Neutral Protease Domain 2"/>
    <property type="match status" value="1"/>
</dbReference>
<keyword evidence="6 12" id="KW-0378">Hydrolase</keyword>
<dbReference type="SUPFAM" id="SSF55486">
    <property type="entry name" value="Metalloproteases ('zincins'), catalytic domain"/>
    <property type="match status" value="1"/>
</dbReference>
<evidence type="ECO:0000259" key="15">
    <source>
        <dbReference type="Pfam" id="PF17900"/>
    </source>
</evidence>
<gene>
    <name evidence="16" type="ORF">B4U80_04129</name>
</gene>
<dbReference type="InterPro" id="IPR027268">
    <property type="entry name" value="Peptidase_M4/M1_CTD_sf"/>
</dbReference>
<feature type="domain" description="ERAP1-like C-terminal" evidence="14">
    <location>
        <begin position="453"/>
        <end position="762"/>
    </location>
</feature>
<keyword evidence="7 10" id="KW-0862">Zinc</keyword>
<evidence type="ECO:0000313" key="16">
    <source>
        <dbReference type="EMBL" id="RWS22799.1"/>
    </source>
</evidence>
<dbReference type="Pfam" id="PF01433">
    <property type="entry name" value="Peptidase_M1"/>
    <property type="match status" value="1"/>
</dbReference>
<dbReference type="InterPro" id="IPR034016">
    <property type="entry name" value="M1_APN-typ"/>
</dbReference>
<sequence length="797" mass="91546">AAKVLYCKNEETVTFVLPHRVFGYGNLSIEFSGKLNNQAVGGFYASKYTVGNDSRYEAVTQFEPTSARKAFPCFDEPNMKATFSASLIAPNDRIALSNMPQICNTSVSKTESKIMFAKSPQMSTYLLAFAVGEYEYLENKTSDGKIVVRAYTPIGQKQNGQFALNTAIRAVEYFQKYFGVAYPLPKLDLIAISEFDAGAMENWGLITFKQVNMLLDSKSASLAQKQRVAFVVVHEVAHQWFGNLVTMDWWSQLWLNEGFASYMQIFVTARLFPEWHYDKNFFTTYEAAIVADSLSSSHPIEMQLFHPRKIFEFFDHIAYKKGASIIRMLVQWIGEENFRKGLSVYFNKLKYKNSVTTDLWDALEKVSKKPVGRVMRNWTEKKGYPYLKVCPHNNKLIIKQSHFTLNQTLKESTIWKVPIIFGADNEKHKHSLILTKTTAELRISSLHNLDINMNLGAFGFYRTQYTRKMYENMIIRIRKKEMKAADRFSVLSDLFAFSMANLESSVDYLKFLLAFQDEDELFIWQLIEKSLSEFSIILSNIGCEQPFKEYVRSLVSKAYNKISLKITSGETSGVLYSLLYRRLGLSGDQQVIQNATQQFKKALSKTFTINPNQKSSVYAVVASSSKSQIFTKLIDLYKENKNNAGERSVISSVLGFTSDEKILDKVLKFSITNDVDVSDTITIMNSLTFSSVGHEKGWKFFKHNFKWFKQHYEGGIEASRFFKAFLASFSTFQKVEEIDSFFKKNEFSGIESSLKNSLEIVRIRAAWSQRDANKVCNYLKDMKYQFITAPKLIKYYK</sequence>
<comment type="cofactor">
    <cofactor evidence="10 12">
        <name>Zn(2+)</name>
        <dbReference type="ChEBI" id="CHEBI:29105"/>
    </cofactor>
    <text evidence="10 12">Binds 1 zinc ion per subunit.</text>
</comment>
<dbReference type="GO" id="GO:0070006">
    <property type="term" value="F:metalloaminopeptidase activity"/>
    <property type="evidence" value="ECO:0007669"/>
    <property type="project" value="TreeGrafter"/>
</dbReference>
<evidence type="ECO:0000256" key="7">
    <source>
        <dbReference type="ARBA" id="ARBA00022833"/>
    </source>
</evidence>
<dbReference type="GO" id="GO:0008270">
    <property type="term" value="F:zinc ion binding"/>
    <property type="evidence" value="ECO:0007669"/>
    <property type="project" value="UniProtKB-UniRule"/>
</dbReference>
<keyword evidence="3 12" id="KW-0031">Aminopeptidase</keyword>
<feature type="active site" description="Proton acceptor" evidence="9">
    <location>
        <position position="235"/>
    </location>
</feature>
<evidence type="ECO:0000256" key="9">
    <source>
        <dbReference type="PIRSR" id="PIRSR634016-1"/>
    </source>
</evidence>
<evidence type="ECO:0000259" key="14">
    <source>
        <dbReference type="Pfam" id="PF11838"/>
    </source>
</evidence>
<dbReference type="STRING" id="299467.A0A443S5J1"/>
<feature type="domain" description="Aminopeptidase N-like N-terminal" evidence="15">
    <location>
        <begin position="7"/>
        <end position="126"/>
    </location>
</feature>
<protein>
    <recommendedName>
        <fullName evidence="12">Aminopeptidase</fullName>
        <ecNumber evidence="12">3.4.11.-</ecNumber>
    </recommendedName>
</protein>
<evidence type="ECO:0000256" key="5">
    <source>
        <dbReference type="ARBA" id="ARBA00022723"/>
    </source>
</evidence>
<dbReference type="InterPro" id="IPR024571">
    <property type="entry name" value="ERAP1-like_C_dom"/>
</dbReference>
<feature type="site" description="Transition state stabilizer" evidence="11">
    <location>
        <position position="319"/>
    </location>
</feature>
<proteinExistence type="inferred from homology"/>
<dbReference type="GO" id="GO:0042277">
    <property type="term" value="F:peptide binding"/>
    <property type="evidence" value="ECO:0007669"/>
    <property type="project" value="TreeGrafter"/>
</dbReference>
<dbReference type="InterPro" id="IPR042097">
    <property type="entry name" value="Aminopeptidase_N-like_N_sf"/>
</dbReference>
<dbReference type="OrthoDB" id="10031169at2759"/>
<dbReference type="GO" id="GO:0005615">
    <property type="term" value="C:extracellular space"/>
    <property type="evidence" value="ECO:0007669"/>
    <property type="project" value="TreeGrafter"/>
</dbReference>
<accession>A0A443S5J1</accession>
<organism evidence="16 17">
    <name type="scientific">Leptotrombidium deliense</name>
    <dbReference type="NCBI Taxonomy" id="299467"/>
    <lineage>
        <taxon>Eukaryota</taxon>
        <taxon>Metazoa</taxon>
        <taxon>Ecdysozoa</taxon>
        <taxon>Arthropoda</taxon>
        <taxon>Chelicerata</taxon>
        <taxon>Arachnida</taxon>
        <taxon>Acari</taxon>
        <taxon>Acariformes</taxon>
        <taxon>Trombidiformes</taxon>
        <taxon>Prostigmata</taxon>
        <taxon>Anystina</taxon>
        <taxon>Parasitengona</taxon>
        <taxon>Trombiculoidea</taxon>
        <taxon>Trombiculidae</taxon>
        <taxon>Leptotrombidium</taxon>
    </lineage>
</organism>
<dbReference type="GO" id="GO:0006508">
    <property type="term" value="P:proteolysis"/>
    <property type="evidence" value="ECO:0007669"/>
    <property type="project" value="UniProtKB-KW"/>
</dbReference>
<dbReference type="CDD" id="cd09601">
    <property type="entry name" value="M1_APN-Q_like"/>
    <property type="match status" value="1"/>
</dbReference>
<feature type="binding site" evidence="10">
    <location>
        <position position="234"/>
    </location>
    <ligand>
        <name>Zn(2+)</name>
        <dbReference type="ChEBI" id="CHEBI:29105"/>
        <note>catalytic</note>
    </ligand>
</feature>
<dbReference type="InterPro" id="IPR050344">
    <property type="entry name" value="Peptidase_M1_aminopeptidases"/>
</dbReference>
<evidence type="ECO:0000256" key="10">
    <source>
        <dbReference type="PIRSR" id="PIRSR634016-3"/>
    </source>
</evidence>
<evidence type="ECO:0000256" key="11">
    <source>
        <dbReference type="PIRSR" id="PIRSR634016-4"/>
    </source>
</evidence>
<keyword evidence="5 10" id="KW-0479">Metal-binding</keyword>
<keyword evidence="8 12" id="KW-0482">Metalloprotease</keyword>
<dbReference type="GO" id="GO:0005886">
    <property type="term" value="C:plasma membrane"/>
    <property type="evidence" value="ECO:0007669"/>
    <property type="project" value="UniProtKB-SubCell"/>
</dbReference>
<dbReference type="InterPro" id="IPR045357">
    <property type="entry name" value="Aminopeptidase_N-like_N"/>
</dbReference>
<evidence type="ECO:0000256" key="1">
    <source>
        <dbReference type="ARBA" id="ARBA00004609"/>
    </source>
</evidence>
<dbReference type="VEuPathDB" id="VectorBase:LDEU009241"/>
<feature type="binding site" evidence="10">
    <location>
        <position position="238"/>
    </location>
    <ligand>
        <name>Zn(2+)</name>
        <dbReference type="ChEBI" id="CHEBI:29105"/>
        <note>catalytic</note>
    </ligand>
</feature>
<dbReference type="Gene3D" id="1.25.50.20">
    <property type="match status" value="1"/>
</dbReference>
<dbReference type="Gene3D" id="2.60.40.1730">
    <property type="entry name" value="tricorn interacting facor f3 domain"/>
    <property type="match status" value="1"/>
</dbReference>
<dbReference type="Pfam" id="PF17900">
    <property type="entry name" value="Peptidase_M1_N"/>
    <property type="match status" value="1"/>
</dbReference>
<reference evidence="16 17" key="1">
    <citation type="journal article" date="2018" name="Gigascience">
        <title>Genomes of trombidid mites reveal novel predicted allergens and laterally-transferred genes associated with secondary metabolism.</title>
        <authorList>
            <person name="Dong X."/>
            <person name="Chaisiri K."/>
            <person name="Xia D."/>
            <person name="Armstrong S.D."/>
            <person name="Fang Y."/>
            <person name="Donnelly M.J."/>
            <person name="Kadowaki T."/>
            <person name="McGarry J.W."/>
            <person name="Darby A.C."/>
            <person name="Makepeace B.L."/>
        </authorList>
    </citation>
    <scope>NUCLEOTIDE SEQUENCE [LARGE SCALE GENOMIC DNA]</scope>
    <source>
        <strain evidence="16">UoL-UT</strain>
    </source>
</reference>
<dbReference type="EC" id="3.4.11.-" evidence="12"/>
<dbReference type="InterPro" id="IPR014782">
    <property type="entry name" value="Peptidase_M1_dom"/>
</dbReference>
<dbReference type="EMBL" id="NCKV01007878">
    <property type="protein sequence ID" value="RWS22799.1"/>
    <property type="molecule type" value="Genomic_DNA"/>
</dbReference>
<dbReference type="GO" id="GO:0043171">
    <property type="term" value="P:peptide catabolic process"/>
    <property type="evidence" value="ECO:0007669"/>
    <property type="project" value="TreeGrafter"/>
</dbReference>
<evidence type="ECO:0000256" key="6">
    <source>
        <dbReference type="ARBA" id="ARBA00022801"/>
    </source>
</evidence>
<dbReference type="SUPFAM" id="SSF63737">
    <property type="entry name" value="Leukotriene A4 hydrolase N-terminal domain"/>
    <property type="match status" value="1"/>
</dbReference>
<feature type="binding site" evidence="10">
    <location>
        <position position="257"/>
    </location>
    <ligand>
        <name>Zn(2+)</name>
        <dbReference type="ChEBI" id="CHEBI:29105"/>
        <note>catalytic</note>
    </ligand>
</feature>
<dbReference type="Proteomes" id="UP000288716">
    <property type="component" value="Unassembled WGS sequence"/>
</dbReference>
<keyword evidence="4 12" id="KW-0645">Protease</keyword>
<evidence type="ECO:0000256" key="3">
    <source>
        <dbReference type="ARBA" id="ARBA00022438"/>
    </source>
</evidence>
<evidence type="ECO:0000313" key="17">
    <source>
        <dbReference type="Proteomes" id="UP000288716"/>
    </source>
</evidence>
<dbReference type="PRINTS" id="PR00756">
    <property type="entry name" value="ALADIPTASE"/>
</dbReference>
<name>A0A443S5J1_9ACAR</name>
<evidence type="ECO:0000256" key="12">
    <source>
        <dbReference type="RuleBase" id="RU364040"/>
    </source>
</evidence>
<comment type="subcellular location">
    <subcellularLocation>
        <location evidence="1">Cell membrane</location>
        <topology evidence="1">Lipid-anchor</topology>
        <topology evidence="1">GPI-anchor</topology>
    </subcellularLocation>
</comment>
<dbReference type="AlphaFoldDB" id="A0A443S5J1"/>
<dbReference type="FunFam" id="1.10.390.10:FF:000001">
    <property type="entry name" value="Aminopeptidase"/>
    <property type="match status" value="1"/>
</dbReference>
<dbReference type="Gene3D" id="2.60.40.1910">
    <property type="match status" value="1"/>
</dbReference>
<dbReference type="PANTHER" id="PTHR11533">
    <property type="entry name" value="PROTEASE M1 ZINC METALLOPROTEASE"/>
    <property type="match status" value="1"/>
</dbReference>
<dbReference type="GO" id="GO:0005737">
    <property type="term" value="C:cytoplasm"/>
    <property type="evidence" value="ECO:0007669"/>
    <property type="project" value="TreeGrafter"/>
</dbReference>